<feature type="region of interest" description="Disordered" evidence="1">
    <location>
        <begin position="42"/>
        <end position="94"/>
    </location>
</feature>
<evidence type="ECO:0000313" key="3">
    <source>
        <dbReference type="EMBL" id="RPB13819.1"/>
    </source>
</evidence>
<evidence type="ECO:0000313" key="4">
    <source>
        <dbReference type="Proteomes" id="UP000277580"/>
    </source>
</evidence>
<feature type="compositionally biased region" description="Low complexity" evidence="1">
    <location>
        <begin position="52"/>
        <end position="64"/>
    </location>
</feature>
<sequence>MRPSTFLPIHTLLIILSVLIVVALAGVMLYFTKVVLPTRSLPVEVAPKPPASDGSPSGGSRRTSGGSGLAPGSGSGSVASSSSDDTSSAGTLST</sequence>
<organism evidence="3 4">
    <name type="scientific">Morchella conica CCBAS932</name>
    <dbReference type="NCBI Taxonomy" id="1392247"/>
    <lineage>
        <taxon>Eukaryota</taxon>
        <taxon>Fungi</taxon>
        <taxon>Dikarya</taxon>
        <taxon>Ascomycota</taxon>
        <taxon>Pezizomycotina</taxon>
        <taxon>Pezizomycetes</taxon>
        <taxon>Pezizales</taxon>
        <taxon>Morchellaceae</taxon>
        <taxon>Morchella</taxon>
    </lineage>
</organism>
<name>A0A3N4KWM9_9PEZI</name>
<reference evidence="3 4" key="1">
    <citation type="journal article" date="2018" name="Nat. Ecol. Evol.">
        <title>Pezizomycetes genomes reveal the molecular basis of ectomycorrhizal truffle lifestyle.</title>
        <authorList>
            <person name="Murat C."/>
            <person name="Payen T."/>
            <person name="Noel B."/>
            <person name="Kuo A."/>
            <person name="Morin E."/>
            <person name="Chen J."/>
            <person name="Kohler A."/>
            <person name="Krizsan K."/>
            <person name="Balestrini R."/>
            <person name="Da Silva C."/>
            <person name="Montanini B."/>
            <person name="Hainaut M."/>
            <person name="Levati E."/>
            <person name="Barry K.W."/>
            <person name="Belfiori B."/>
            <person name="Cichocki N."/>
            <person name="Clum A."/>
            <person name="Dockter R.B."/>
            <person name="Fauchery L."/>
            <person name="Guy J."/>
            <person name="Iotti M."/>
            <person name="Le Tacon F."/>
            <person name="Lindquist E.A."/>
            <person name="Lipzen A."/>
            <person name="Malagnac F."/>
            <person name="Mello A."/>
            <person name="Molinier V."/>
            <person name="Miyauchi S."/>
            <person name="Poulain J."/>
            <person name="Riccioni C."/>
            <person name="Rubini A."/>
            <person name="Sitrit Y."/>
            <person name="Splivallo R."/>
            <person name="Traeger S."/>
            <person name="Wang M."/>
            <person name="Zifcakova L."/>
            <person name="Wipf D."/>
            <person name="Zambonelli A."/>
            <person name="Paolocci F."/>
            <person name="Nowrousian M."/>
            <person name="Ottonello S."/>
            <person name="Baldrian P."/>
            <person name="Spatafora J.W."/>
            <person name="Henrissat B."/>
            <person name="Nagy L.G."/>
            <person name="Aury J.M."/>
            <person name="Wincker P."/>
            <person name="Grigoriev I.V."/>
            <person name="Bonfante P."/>
            <person name="Martin F.M."/>
        </authorList>
    </citation>
    <scope>NUCLEOTIDE SEQUENCE [LARGE SCALE GENOMIC DNA]</scope>
    <source>
        <strain evidence="3 4">CCBAS932</strain>
    </source>
</reference>
<dbReference type="AlphaFoldDB" id="A0A3N4KWM9"/>
<dbReference type="InParanoid" id="A0A3N4KWM9"/>
<evidence type="ECO:0000256" key="1">
    <source>
        <dbReference type="SAM" id="MobiDB-lite"/>
    </source>
</evidence>
<evidence type="ECO:0000256" key="2">
    <source>
        <dbReference type="SAM" id="Phobius"/>
    </source>
</evidence>
<keyword evidence="2" id="KW-0812">Transmembrane</keyword>
<feature type="compositionally biased region" description="Low complexity" evidence="1">
    <location>
        <begin position="76"/>
        <end position="94"/>
    </location>
</feature>
<keyword evidence="2" id="KW-1133">Transmembrane helix</keyword>
<feature type="transmembrane region" description="Helical" evidence="2">
    <location>
        <begin position="6"/>
        <end position="31"/>
    </location>
</feature>
<keyword evidence="2" id="KW-0472">Membrane</keyword>
<feature type="compositionally biased region" description="Gly residues" evidence="1">
    <location>
        <begin position="65"/>
        <end position="75"/>
    </location>
</feature>
<keyword evidence="4" id="KW-1185">Reference proteome</keyword>
<dbReference type="EMBL" id="ML119121">
    <property type="protein sequence ID" value="RPB13819.1"/>
    <property type="molecule type" value="Genomic_DNA"/>
</dbReference>
<gene>
    <name evidence="3" type="ORF">P167DRAFT_573111</name>
</gene>
<accession>A0A3N4KWM9</accession>
<dbReference type="Proteomes" id="UP000277580">
    <property type="component" value="Unassembled WGS sequence"/>
</dbReference>
<protein>
    <submittedName>
        <fullName evidence="3">Uncharacterized protein</fullName>
    </submittedName>
</protein>
<proteinExistence type="predicted"/>